<dbReference type="AlphaFoldDB" id="A0A9P9DX04"/>
<evidence type="ECO:0000256" key="1">
    <source>
        <dbReference type="ARBA" id="ARBA00022723"/>
    </source>
</evidence>
<evidence type="ECO:0000256" key="3">
    <source>
        <dbReference type="ARBA" id="ARBA00022833"/>
    </source>
</evidence>
<accession>A0A9P9DX04</accession>
<dbReference type="EMBL" id="JAGMUU010000023">
    <property type="protein sequence ID" value="KAH7126552.1"/>
    <property type="molecule type" value="Genomic_DNA"/>
</dbReference>
<comment type="caution">
    <text evidence="6">The sequence shown here is derived from an EMBL/GenBank/DDBJ whole genome shotgun (WGS) entry which is preliminary data.</text>
</comment>
<keyword evidence="1" id="KW-0479">Metal-binding</keyword>
<dbReference type="OrthoDB" id="5028994at2759"/>
<evidence type="ECO:0000313" key="7">
    <source>
        <dbReference type="Proteomes" id="UP000717696"/>
    </source>
</evidence>
<dbReference type="Gene3D" id="6.10.140.2220">
    <property type="match status" value="1"/>
</dbReference>
<dbReference type="Pfam" id="PF01753">
    <property type="entry name" value="zf-MYND"/>
    <property type="match status" value="1"/>
</dbReference>
<dbReference type="PROSITE" id="PS50865">
    <property type="entry name" value="ZF_MYND_2"/>
    <property type="match status" value="1"/>
</dbReference>
<keyword evidence="3" id="KW-0862">Zinc</keyword>
<name>A0A9P9DX04_9HYPO</name>
<sequence>MATSIVQVEFICQFGARKFTHNHSIARSLVIEANRAGRDAEYNERFAQAMMPLMKEHESACRGASGAFCECCGRFATDILQSPISMLHGDKPRIVVWVISLCGSGQCEIKMRQEIQLMMQEMRQEDEMLGEVLGRTDCMEVKLCKVCGTTVGVKRCDRCRAVAYCGKDHQKADWKVHKKACVPRGCQQTRRVWKETGTTSEIVDGVRQQTSWVHIVADE</sequence>
<reference evidence="6" key="1">
    <citation type="journal article" date="2021" name="Nat. Commun.">
        <title>Genetic determinants of endophytism in the Arabidopsis root mycobiome.</title>
        <authorList>
            <person name="Mesny F."/>
            <person name="Miyauchi S."/>
            <person name="Thiergart T."/>
            <person name="Pickel B."/>
            <person name="Atanasova L."/>
            <person name="Karlsson M."/>
            <person name="Huettel B."/>
            <person name="Barry K.W."/>
            <person name="Haridas S."/>
            <person name="Chen C."/>
            <person name="Bauer D."/>
            <person name="Andreopoulos W."/>
            <person name="Pangilinan J."/>
            <person name="LaButti K."/>
            <person name="Riley R."/>
            <person name="Lipzen A."/>
            <person name="Clum A."/>
            <person name="Drula E."/>
            <person name="Henrissat B."/>
            <person name="Kohler A."/>
            <person name="Grigoriev I.V."/>
            <person name="Martin F.M."/>
            <person name="Hacquard S."/>
        </authorList>
    </citation>
    <scope>NUCLEOTIDE SEQUENCE</scope>
    <source>
        <strain evidence="6">MPI-CAGE-AT-0021</strain>
    </source>
</reference>
<protein>
    <recommendedName>
        <fullName evidence="5">MYND-type domain-containing protein</fullName>
    </recommendedName>
</protein>
<dbReference type="PROSITE" id="PS01360">
    <property type="entry name" value="ZF_MYND_1"/>
    <property type="match status" value="1"/>
</dbReference>
<evidence type="ECO:0000313" key="6">
    <source>
        <dbReference type="EMBL" id="KAH7126552.1"/>
    </source>
</evidence>
<keyword evidence="2 4" id="KW-0863">Zinc-finger</keyword>
<organism evidence="6 7">
    <name type="scientific">Dactylonectria estremocensis</name>
    <dbReference type="NCBI Taxonomy" id="1079267"/>
    <lineage>
        <taxon>Eukaryota</taxon>
        <taxon>Fungi</taxon>
        <taxon>Dikarya</taxon>
        <taxon>Ascomycota</taxon>
        <taxon>Pezizomycotina</taxon>
        <taxon>Sordariomycetes</taxon>
        <taxon>Hypocreomycetidae</taxon>
        <taxon>Hypocreales</taxon>
        <taxon>Nectriaceae</taxon>
        <taxon>Dactylonectria</taxon>
    </lineage>
</organism>
<evidence type="ECO:0000256" key="4">
    <source>
        <dbReference type="PROSITE-ProRule" id="PRU00134"/>
    </source>
</evidence>
<keyword evidence="7" id="KW-1185">Reference proteome</keyword>
<dbReference type="InterPro" id="IPR002893">
    <property type="entry name" value="Znf_MYND"/>
</dbReference>
<feature type="domain" description="MYND-type" evidence="5">
    <location>
        <begin position="144"/>
        <end position="181"/>
    </location>
</feature>
<gene>
    <name evidence="6" type="ORF">B0J13DRAFT_454321</name>
</gene>
<evidence type="ECO:0000259" key="5">
    <source>
        <dbReference type="PROSITE" id="PS50865"/>
    </source>
</evidence>
<dbReference type="Proteomes" id="UP000717696">
    <property type="component" value="Unassembled WGS sequence"/>
</dbReference>
<proteinExistence type="predicted"/>
<evidence type="ECO:0000256" key="2">
    <source>
        <dbReference type="ARBA" id="ARBA00022771"/>
    </source>
</evidence>
<dbReference type="GO" id="GO:0008270">
    <property type="term" value="F:zinc ion binding"/>
    <property type="evidence" value="ECO:0007669"/>
    <property type="project" value="UniProtKB-KW"/>
</dbReference>
<dbReference type="SUPFAM" id="SSF144232">
    <property type="entry name" value="HIT/MYND zinc finger-like"/>
    <property type="match status" value="1"/>
</dbReference>